<sequence>MGASSGNDDNGFNGPDASASDGHEGVHFGWSDELVDEDNGEFGWLENENENRNAETENEANKNGPAESGVNEKEADENEENEADGADESDTEENEASSVDLSTGEKIDYLVSSDVRSYETDEDGDFVSRKTSKFKNALYAYAVAHRFDFLFVCNRKEKGLDREELNVELNKQLCSRANKWAEGKIKGSLKGEILSAMGRDSNNQIFLIAWAFVEVENRKTWTWFMNHLQNDLNLRNGDNLTLLSDMQKGLLEKVQQCLPHVEHRFKIMQTNINQCQHTGPSSSISFDPPPSTGPYSSPHSTIPSTEPSSPPHSTIPFAPQPSTRPSSSPHSAIPSAPPMVFMPTPPVQPSLTFDSTSPPVTRITTFSPKKKSQQIGYHCIEDLESMLYLQQLLRLMYLPSLL</sequence>
<dbReference type="InterPro" id="IPR018289">
    <property type="entry name" value="MULE_transposase_dom"/>
</dbReference>
<feature type="compositionally biased region" description="Polar residues" evidence="1">
    <location>
        <begin position="1"/>
        <end position="10"/>
    </location>
</feature>
<feature type="region of interest" description="Disordered" evidence="1">
    <location>
        <begin position="1"/>
        <end position="103"/>
    </location>
</feature>
<feature type="compositionally biased region" description="Low complexity" evidence="1">
    <location>
        <begin position="296"/>
        <end position="316"/>
    </location>
</feature>
<evidence type="ECO:0000313" key="4">
    <source>
        <dbReference type="Proteomes" id="UP001396334"/>
    </source>
</evidence>
<accession>A0ABR2QVV6</accession>
<gene>
    <name evidence="3" type="ORF">V6N11_042047</name>
</gene>
<feature type="region of interest" description="Disordered" evidence="1">
    <location>
        <begin position="276"/>
        <end position="340"/>
    </location>
</feature>
<comment type="caution">
    <text evidence="3">The sequence shown here is derived from an EMBL/GenBank/DDBJ whole genome shotgun (WGS) entry which is preliminary data.</text>
</comment>
<dbReference type="PANTHER" id="PTHR31973">
    <property type="entry name" value="POLYPROTEIN, PUTATIVE-RELATED"/>
    <property type="match status" value="1"/>
</dbReference>
<reference evidence="3 4" key="1">
    <citation type="journal article" date="2024" name="G3 (Bethesda)">
        <title>Genome assembly of Hibiscus sabdariffa L. provides insights into metabolisms of medicinal natural products.</title>
        <authorList>
            <person name="Kim T."/>
        </authorList>
    </citation>
    <scope>NUCLEOTIDE SEQUENCE [LARGE SCALE GENOMIC DNA]</scope>
    <source>
        <strain evidence="3">TK-2024</strain>
        <tissue evidence="3">Old leaves</tissue>
    </source>
</reference>
<evidence type="ECO:0000259" key="2">
    <source>
        <dbReference type="Pfam" id="PF10551"/>
    </source>
</evidence>
<keyword evidence="4" id="KW-1185">Reference proteome</keyword>
<name>A0ABR2QVV6_9ROSI</name>
<dbReference type="EMBL" id="JBBPBN010000030">
    <property type="protein sequence ID" value="KAK9004582.1"/>
    <property type="molecule type" value="Genomic_DNA"/>
</dbReference>
<protein>
    <recommendedName>
        <fullName evidence="2">MULE transposase domain-containing protein</fullName>
    </recommendedName>
</protein>
<dbReference type="Pfam" id="PF10551">
    <property type="entry name" value="MULE"/>
    <property type="match status" value="1"/>
</dbReference>
<feature type="compositionally biased region" description="Low complexity" evidence="1">
    <location>
        <begin position="325"/>
        <end position="334"/>
    </location>
</feature>
<organism evidence="3 4">
    <name type="scientific">Hibiscus sabdariffa</name>
    <name type="common">roselle</name>
    <dbReference type="NCBI Taxonomy" id="183260"/>
    <lineage>
        <taxon>Eukaryota</taxon>
        <taxon>Viridiplantae</taxon>
        <taxon>Streptophyta</taxon>
        <taxon>Embryophyta</taxon>
        <taxon>Tracheophyta</taxon>
        <taxon>Spermatophyta</taxon>
        <taxon>Magnoliopsida</taxon>
        <taxon>eudicotyledons</taxon>
        <taxon>Gunneridae</taxon>
        <taxon>Pentapetalae</taxon>
        <taxon>rosids</taxon>
        <taxon>malvids</taxon>
        <taxon>Malvales</taxon>
        <taxon>Malvaceae</taxon>
        <taxon>Malvoideae</taxon>
        <taxon>Hibiscus</taxon>
    </lineage>
</organism>
<evidence type="ECO:0000256" key="1">
    <source>
        <dbReference type="SAM" id="MobiDB-lite"/>
    </source>
</evidence>
<dbReference type="Proteomes" id="UP001396334">
    <property type="component" value="Unassembled WGS sequence"/>
</dbReference>
<feature type="domain" description="MULE transposase" evidence="2">
    <location>
        <begin position="188"/>
        <end position="265"/>
    </location>
</feature>
<proteinExistence type="predicted"/>
<evidence type="ECO:0000313" key="3">
    <source>
        <dbReference type="EMBL" id="KAK9004582.1"/>
    </source>
</evidence>
<dbReference type="PANTHER" id="PTHR31973:SF187">
    <property type="entry name" value="MUTATOR TRANSPOSASE MUDRA PROTEIN"/>
    <property type="match status" value="1"/>
</dbReference>
<feature type="compositionally biased region" description="Acidic residues" evidence="1">
    <location>
        <begin position="74"/>
        <end position="95"/>
    </location>
</feature>